<accession>A0AAV6ZRA1</accession>
<gene>
    <name evidence="1" type="ORF">GDO81_025083</name>
</gene>
<comment type="caution">
    <text evidence="1">The sequence shown here is derived from an EMBL/GenBank/DDBJ whole genome shotgun (WGS) entry which is preliminary data.</text>
</comment>
<proteinExistence type="predicted"/>
<dbReference type="AlphaFoldDB" id="A0AAV6ZRA1"/>
<evidence type="ECO:0000313" key="1">
    <source>
        <dbReference type="EMBL" id="KAG8548533.1"/>
    </source>
</evidence>
<sequence>MCNPLFTRLIQGLYLESLLFGSQLFIGDCRFPTHYLLLQITFSRSFDATFPLTYIFSFYQFSRKKAGVTYEFLNV</sequence>
<organism evidence="1 2">
    <name type="scientific">Engystomops pustulosus</name>
    <name type="common">Tungara frog</name>
    <name type="synonym">Physalaemus pustulosus</name>
    <dbReference type="NCBI Taxonomy" id="76066"/>
    <lineage>
        <taxon>Eukaryota</taxon>
        <taxon>Metazoa</taxon>
        <taxon>Chordata</taxon>
        <taxon>Craniata</taxon>
        <taxon>Vertebrata</taxon>
        <taxon>Euteleostomi</taxon>
        <taxon>Amphibia</taxon>
        <taxon>Batrachia</taxon>
        <taxon>Anura</taxon>
        <taxon>Neobatrachia</taxon>
        <taxon>Hyloidea</taxon>
        <taxon>Leptodactylidae</taxon>
        <taxon>Leiuperinae</taxon>
        <taxon>Engystomops</taxon>
    </lineage>
</organism>
<name>A0AAV6ZRA1_ENGPU</name>
<dbReference type="EMBL" id="WNYA01000388">
    <property type="protein sequence ID" value="KAG8548533.1"/>
    <property type="molecule type" value="Genomic_DNA"/>
</dbReference>
<reference evidence="1" key="1">
    <citation type="thesis" date="2020" institute="ProQuest LLC" country="789 East Eisenhower Parkway, Ann Arbor, MI, USA">
        <title>Comparative Genomics and Chromosome Evolution.</title>
        <authorList>
            <person name="Mudd A.B."/>
        </authorList>
    </citation>
    <scope>NUCLEOTIDE SEQUENCE</scope>
    <source>
        <strain evidence="1">237g6f4</strain>
        <tissue evidence="1">Blood</tissue>
    </source>
</reference>
<evidence type="ECO:0000313" key="2">
    <source>
        <dbReference type="Proteomes" id="UP000824782"/>
    </source>
</evidence>
<protein>
    <submittedName>
        <fullName evidence="1">Uncharacterized protein</fullName>
    </submittedName>
</protein>
<dbReference type="Proteomes" id="UP000824782">
    <property type="component" value="Unassembled WGS sequence"/>
</dbReference>
<keyword evidence="2" id="KW-1185">Reference proteome</keyword>